<evidence type="ECO:0000256" key="7">
    <source>
        <dbReference type="ARBA" id="ARBA00022989"/>
    </source>
</evidence>
<keyword evidence="8" id="KW-0443">Lipid metabolism</keyword>
<keyword evidence="3" id="KW-0808">Transferase</keyword>
<keyword evidence="9" id="KW-0472">Membrane</keyword>
<evidence type="ECO:0000256" key="5">
    <source>
        <dbReference type="ARBA" id="ARBA00022692"/>
    </source>
</evidence>
<keyword evidence="4" id="KW-0949">S-adenosyl-L-methionine</keyword>
<feature type="compositionally biased region" description="Basic residues" evidence="12">
    <location>
        <begin position="980"/>
        <end position="990"/>
    </location>
</feature>
<keyword evidence="11" id="KW-1208">Phospholipid metabolism</keyword>
<feature type="compositionally biased region" description="Basic residues" evidence="12">
    <location>
        <begin position="2067"/>
        <end position="2081"/>
    </location>
</feature>
<sequence>MSESGGAKQVIITVGFSCGRKGRLFYVWLRLPNVALLTSRSGNPGVVHRGYHYALQLYLYLYNSLGLTFVLSSLHVAGPSTQNSATTAASSAKKAVLREKTSVSQSDGHTRQHRALVEVPTTSFAPKVHPDVRREPAPIYDWYSGGDLGVDRADDDGWDDDDDDDDVPRAARPSDDPLGQWADDHLAETLAEILRLEGRGDHTNTKICPRCTKNAADHRCRNCLSGGELMCSDCIIAAHRYLPFHGIECWTGDMFERKTLKEMGLRIQLGHWHDVDRRCSVPTPSKGKDFVIIDIHGVHDVALDYCGCGLGGHPTVQLLRAQLWPVTSTNPQTAATFAVLRQYHLMSFESKCSALEFYQSLVRQTDNVQYKRAQKTKKEKERARESGSKGRKTLKNRYRESLRITRQWRHVRMLKRAARGHDPKGIANTQPGECALLCPACPQSGKNMAPDWESTPEDHSFIHALFVAMDTNFRLKRKDVSTEEKDPGLGNGWAFFCEVKTYMAHVKKNWNQKQDRSHCVAHDAVDKPDREARGTASSGIGAVDCARHNMKRPLSVGDLQLGERYLNMDYMFIRSIAGSPLVQFFVSYNIACQWHIHIWDRLRHYQDETITIDGVGKFVTFLVPKFHLPAHIEECNLKFSFNLTRFVSQTDGEAPERGWANANPLARSTKEMGPGSRRDTLDDHFNDANHKKIIGPGYMLRKKLENAVAEMVRTRQALDDLEGSLGTKVVKEWEAMAQAWEKDSVNPNPFTTLRKDRHVTQRFESVLTAIRRILVFDVAATGLHPTDGQQRAMIERSSKLRRKIVAWMELQVKFFPGLANVREMEDAERARLAETQPIPGISVSDMKLWMPSAIATAPGSVAQDVPVKDDIYQHEYRLRIGQAEEGLHKVRRLLLVRTHVYHLKDEHARGVRANMRSQDKIETLNDQTQRSASQYRAARQALVSLGRVVKRQEWQRTLLELKPDNVRGLPQATFHDPERKKKKRRGRKRQACVERPASWIWTTTGAEYDPADGTAMNEAVRIEWAKTRAHSHRWKEEVDLLEEEMVRVQRFFAWRAAHWREQVGRRELPEGPQLEGETAYALRQAAVQEELGDSVAEEWQSLASWRRTKWLRWRLTDGDTSTTQYKGQNKFLVRHFMKYYHYPASNCGGAGAIVEAFANWKAICNLSLCMLYMSFAGVVWQKYSIPSDWTLLMGLHIWAALECFQVLGLFGWFFGDFFMEEFPAHLEYTGIYRYLNNPEVMGGAAWFGGAPVSGSKLVLALAVIRHVSQWWFLSVVENPHMRKLYGDSLHKDAGFVKVIKSAASKNARILESRAGRHAPELRRVAKEVVKEMKGTFNKVYEEMADVVEEFLAKSRPKISEVMQDTKVLLQQSWERLVITYIANDISEHDVSKFTAVPSADRSLCFHLGEPIRLKWEAPHPHSRKDWVGIYRIGVNKSTLVTRTSSMGLWVPVHDEGVEPPSSVEDLRRQTEKEREGMGFVEWNVHRSSLVGAGQHKRTKSGVSISALGISGDEKENDSKGKKGGLVVNPTASSKHTTEGLPPPTPLVDVQTALYNSDKQPCSGSNGNVLDVVEDSRLRNYEHPICGASVRCKRRKRRKGLLKDMSTSFTSYELTFKYPTFMWAKNRFSRHFYSIERLSASVGNNVNFATLSFAKFNFRHSYSPDLDYRQTHLYQEICRHFWQVQFSDTHSAKLKSCNTYSANSQQRESVEHYVTGSSCRAMPLGRDTKTPLEKPVRCTQPFNAVKVSGKSVFGPISVGKPLNCISNHYSSYRDNTPSKILDHADSLNASDGTQVLPVLRWISSGTGRTIPGAVGSAGTAQQSAGSGSCGIAALNFIQSDIDPSVAKWTDPTSHLFRRRALRDLLLYHLTAVDQGFDSIMHPIHEFLKEVEHQPPPCRVTYQPLAAAFEPKSEPVDNSGPGASVSAPFPALPKLEELMSFKSSHINLNDYDRPQTPQSAAIIDLCTLSPAAPSSVQRPKREIKDEVIDLTLSSPHHKPPPERRVPLQSLANSVGPKPDPSLATLEPVRLGSYFASFELGRDTVFAREAQLGHIWRIGQTKRGSDKAAKKGVKKGVKKGRKKGTVNDPTDSGHRPDIDPSDYREGRANRTGCMAHVNLAAVVGGGVHVTVIDFEHNHPREVPIGGNIPRPPTSEQRQLVKQYAATGNFTRTHLSHILASRFPDHILEPRQISNLMNACRKEGRDEVDSFGGDFGAVLARIRELKELDPRWDFDLKLDESQVVTAFWWQSPIQADLTRRYSDILINDNTYCRNQYNYPLNIGIGINNFGKTRNP</sequence>
<evidence type="ECO:0000259" key="13">
    <source>
        <dbReference type="Pfam" id="PF18803"/>
    </source>
</evidence>
<evidence type="ECO:0000256" key="4">
    <source>
        <dbReference type="ARBA" id="ARBA00022691"/>
    </source>
</evidence>
<keyword evidence="15" id="KW-1185">Reference proteome</keyword>
<dbReference type="PANTHER" id="PTHR32138">
    <property type="entry name" value="PHOSPHATIDYLETHANOLAMINE N-METHYLTRANSFERASE"/>
    <property type="match status" value="1"/>
</dbReference>
<feature type="compositionally biased region" description="Low complexity" evidence="12">
    <location>
        <begin position="84"/>
        <end position="94"/>
    </location>
</feature>
<evidence type="ECO:0000256" key="2">
    <source>
        <dbReference type="ARBA" id="ARBA00022516"/>
    </source>
</evidence>
<evidence type="ECO:0000256" key="6">
    <source>
        <dbReference type="ARBA" id="ARBA00022824"/>
    </source>
</evidence>
<dbReference type="GO" id="GO:0012505">
    <property type="term" value="C:endomembrane system"/>
    <property type="evidence" value="ECO:0007669"/>
    <property type="project" value="UniProtKB-SubCell"/>
</dbReference>
<feature type="region of interest" description="Disordered" evidence="12">
    <location>
        <begin position="1988"/>
        <end position="2019"/>
    </location>
</feature>
<feature type="region of interest" description="Disordered" evidence="12">
    <location>
        <begin position="372"/>
        <end position="396"/>
    </location>
</feature>
<dbReference type="CDD" id="cd19757">
    <property type="entry name" value="Bbox1"/>
    <property type="match status" value="1"/>
</dbReference>
<dbReference type="PANTHER" id="PTHR32138:SF0">
    <property type="entry name" value="PHOSPHATIDYLETHANOLAMINE N-METHYLTRANSFERASE"/>
    <property type="match status" value="1"/>
</dbReference>
<dbReference type="Pfam" id="PF18803">
    <property type="entry name" value="CxC2"/>
    <property type="match status" value="1"/>
</dbReference>
<protein>
    <recommendedName>
        <fullName evidence="13">CxC2-like cysteine cluster KDZ transposase-associated domain-containing protein</fullName>
    </recommendedName>
</protein>
<reference evidence="14" key="1">
    <citation type="submission" date="2023-03" db="EMBL/GenBank/DDBJ databases">
        <title>Massive genome expansion in bonnet fungi (Mycena s.s.) driven by repeated elements and novel gene families across ecological guilds.</title>
        <authorList>
            <consortium name="Lawrence Berkeley National Laboratory"/>
            <person name="Harder C.B."/>
            <person name="Miyauchi S."/>
            <person name="Viragh M."/>
            <person name="Kuo A."/>
            <person name="Thoen E."/>
            <person name="Andreopoulos B."/>
            <person name="Lu D."/>
            <person name="Skrede I."/>
            <person name="Drula E."/>
            <person name="Henrissat B."/>
            <person name="Morin E."/>
            <person name="Kohler A."/>
            <person name="Barry K."/>
            <person name="LaButti K."/>
            <person name="Morin E."/>
            <person name="Salamov A."/>
            <person name="Lipzen A."/>
            <person name="Mereny Z."/>
            <person name="Hegedus B."/>
            <person name="Baldrian P."/>
            <person name="Stursova M."/>
            <person name="Weitz H."/>
            <person name="Taylor A."/>
            <person name="Grigoriev I.V."/>
            <person name="Nagy L.G."/>
            <person name="Martin F."/>
            <person name="Kauserud H."/>
        </authorList>
    </citation>
    <scope>NUCLEOTIDE SEQUENCE</scope>
    <source>
        <strain evidence="14">CBHHK182m</strain>
    </source>
</reference>
<feature type="region of interest" description="Disordered" evidence="12">
    <location>
        <begin position="2057"/>
        <end position="2103"/>
    </location>
</feature>
<dbReference type="GO" id="GO:0006656">
    <property type="term" value="P:phosphatidylcholine biosynthetic process"/>
    <property type="evidence" value="ECO:0007669"/>
    <property type="project" value="TreeGrafter"/>
</dbReference>
<keyword evidence="5" id="KW-0812">Transmembrane</keyword>
<proteinExistence type="predicted"/>
<dbReference type="GO" id="GO:0032259">
    <property type="term" value="P:methylation"/>
    <property type="evidence" value="ECO:0007669"/>
    <property type="project" value="UniProtKB-KW"/>
</dbReference>
<dbReference type="Pfam" id="PF04191">
    <property type="entry name" value="PEMT"/>
    <property type="match status" value="1"/>
</dbReference>
<evidence type="ECO:0000256" key="9">
    <source>
        <dbReference type="ARBA" id="ARBA00023136"/>
    </source>
</evidence>
<dbReference type="InterPro" id="IPR040521">
    <property type="entry name" value="KDZ"/>
</dbReference>
<dbReference type="Proteomes" id="UP001215598">
    <property type="component" value="Unassembled WGS sequence"/>
</dbReference>
<evidence type="ECO:0000256" key="1">
    <source>
        <dbReference type="ARBA" id="ARBA00004127"/>
    </source>
</evidence>
<dbReference type="GO" id="GO:0004608">
    <property type="term" value="F:phosphatidylethanolamine N-methyltransferase activity"/>
    <property type="evidence" value="ECO:0007669"/>
    <property type="project" value="TreeGrafter"/>
</dbReference>
<feature type="region of interest" description="Disordered" evidence="12">
    <location>
        <begin position="654"/>
        <end position="682"/>
    </location>
</feature>
<evidence type="ECO:0000256" key="12">
    <source>
        <dbReference type="SAM" id="MobiDB-lite"/>
    </source>
</evidence>
<keyword evidence="6" id="KW-0256">Endoplasmic reticulum</keyword>
<feature type="region of interest" description="Disordered" evidence="12">
    <location>
        <begin position="80"/>
        <end position="115"/>
    </location>
</feature>
<feature type="region of interest" description="Disordered" evidence="12">
    <location>
        <begin position="153"/>
        <end position="181"/>
    </location>
</feature>
<name>A0AAD7E0V1_9AGAR</name>
<feature type="compositionally biased region" description="Acidic residues" evidence="12">
    <location>
        <begin position="153"/>
        <end position="166"/>
    </location>
</feature>
<feature type="compositionally biased region" description="Basic and acidic residues" evidence="12">
    <location>
        <begin position="1511"/>
        <end position="1520"/>
    </location>
</feature>
<dbReference type="InterPro" id="IPR007318">
    <property type="entry name" value="Phopholipid_MeTrfase"/>
</dbReference>
<organism evidence="14 15">
    <name type="scientific">Mycena metata</name>
    <dbReference type="NCBI Taxonomy" id="1033252"/>
    <lineage>
        <taxon>Eukaryota</taxon>
        <taxon>Fungi</taxon>
        <taxon>Dikarya</taxon>
        <taxon>Basidiomycota</taxon>
        <taxon>Agaricomycotina</taxon>
        <taxon>Agaricomycetes</taxon>
        <taxon>Agaricomycetidae</taxon>
        <taxon>Agaricales</taxon>
        <taxon>Marasmiineae</taxon>
        <taxon>Mycenaceae</taxon>
        <taxon>Mycena</taxon>
    </lineage>
</organism>
<keyword evidence="2" id="KW-0444">Lipid biosynthesis</keyword>
<feature type="compositionally biased region" description="Basic and acidic residues" evidence="12">
    <location>
        <begin position="2088"/>
        <end position="2103"/>
    </location>
</feature>
<evidence type="ECO:0000256" key="3">
    <source>
        <dbReference type="ARBA" id="ARBA00022603"/>
    </source>
</evidence>
<keyword evidence="7" id="KW-1133">Transmembrane helix</keyword>
<dbReference type="InterPro" id="IPR041457">
    <property type="entry name" value="CxC2_KDZ-assoc"/>
</dbReference>
<keyword evidence="3" id="KW-0489">Methyltransferase</keyword>
<evidence type="ECO:0000256" key="10">
    <source>
        <dbReference type="ARBA" id="ARBA00023209"/>
    </source>
</evidence>
<dbReference type="Pfam" id="PF18758">
    <property type="entry name" value="KDZ"/>
    <property type="match status" value="1"/>
</dbReference>
<keyword evidence="10" id="KW-0594">Phospholipid biosynthesis</keyword>
<evidence type="ECO:0000256" key="8">
    <source>
        <dbReference type="ARBA" id="ARBA00023098"/>
    </source>
</evidence>
<accession>A0AAD7E0V1</accession>
<gene>
    <name evidence="14" type="ORF">B0H16DRAFT_1483196</name>
</gene>
<comment type="subcellular location">
    <subcellularLocation>
        <location evidence="1">Endomembrane system</location>
        <topology evidence="1">Multi-pass membrane protein</topology>
    </subcellularLocation>
</comment>
<feature type="compositionally biased region" description="Basic and acidic residues" evidence="12">
    <location>
        <begin position="376"/>
        <end position="388"/>
    </location>
</feature>
<evidence type="ECO:0000313" key="14">
    <source>
        <dbReference type="EMBL" id="KAJ7702502.1"/>
    </source>
</evidence>
<feature type="domain" description="CxC2-like cysteine cluster KDZ transposase-associated" evidence="13">
    <location>
        <begin position="260"/>
        <end position="368"/>
    </location>
</feature>
<dbReference type="EMBL" id="JARKIB010000516">
    <property type="protein sequence ID" value="KAJ7702502.1"/>
    <property type="molecule type" value="Genomic_DNA"/>
</dbReference>
<feature type="region of interest" description="Disordered" evidence="12">
    <location>
        <begin position="1510"/>
        <end position="1547"/>
    </location>
</feature>
<evidence type="ECO:0000256" key="11">
    <source>
        <dbReference type="ARBA" id="ARBA00023264"/>
    </source>
</evidence>
<comment type="caution">
    <text evidence="14">The sequence shown here is derived from an EMBL/GenBank/DDBJ whole genome shotgun (WGS) entry which is preliminary data.</text>
</comment>
<evidence type="ECO:0000313" key="15">
    <source>
        <dbReference type="Proteomes" id="UP001215598"/>
    </source>
</evidence>
<feature type="region of interest" description="Disordered" evidence="12">
    <location>
        <begin position="967"/>
        <end position="990"/>
    </location>
</feature>